<gene>
    <name evidence="1" type="ORF">LTR24_005259</name>
</gene>
<evidence type="ECO:0000313" key="1">
    <source>
        <dbReference type="EMBL" id="KAK5092336.1"/>
    </source>
</evidence>
<dbReference type="Proteomes" id="UP001345013">
    <property type="component" value="Unassembled WGS sequence"/>
</dbReference>
<name>A0ABR0KAC3_9EURO</name>
<dbReference type="EMBL" id="JAVRRG010000059">
    <property type="protein sequence ID" value="KAK5092336.1"/>
    <property type="molecule type" value="Genomic_DNA"/>
</dbReference>
<keyword evidence="2" id="KW-1185">Reference proteome</keyword>
<reference evidence="1 2" key="1">
    <citation type="submission" date="2023-08" db="EMBL/GenBank/DDBJ databases">
        <title>Black Yeasts Isolated from many extreme environments.</title>
        <authorList>
            <person name="Coleine C."/>
            <person name="Stajich J.E."/>
            <person name="Selbmann L."/>
        </authorList>
    </citation>
    <scope>NUCLEOTIDE SEQUENCE [LARGE SCALE GENOMIC DNA]</scope>
    <source>
        <strain evidence="1 2">CCFEE 5885</strain>
    </source>
</reference>
<evidence type="ECO:0000313" key="2">
    <source>
        <dbReference type="Proteomes" id="UP001345013"/>
    </source>
</evidence>
<proteinExistence type="predicted"/>
<protein>
    <submittedName>
        <fullName evidence="1">Uncharacterized protein</fullName>
    </submittedName>
</protein>
<sequence length="270" mass="30756">MQMSTSTSEHTMDNTDSKPFRFLDLPPELRHLVLAKYYEETFIIHGDWLAGGFLSNGLGRGVVRYSSNIPISPFIVSRHLREEAKIAIAKSRGNVYEDHGYVGPTLHLLNDTVTHAQIAMPWSWNLLNLYVQCYPNLATINIPCLLRPHQHVGITMGCKDFLSVLRGKHDVDIRDALQQDYDSTFAAQEQLEALSRLIISSRVHTPFSRNRVSQGLNQDRDYIVHLNVEVNDNKCHLVGKAVSRRNSGVWRSQDIERVISLLEQDAARRQ</sequence>
<comment type="caution">
    <text evidence="1">The sequence shown here is derived from an EMBL/GenBank/DDBJ whole genome shotgun (WGS) entry which is preliminary data.</text>
</comment>
<accession>A0ABR0KAC3</accession>
<organism evidence="1 2">
    <name type="scientific">Lithohypha guttulata</name>
    <dbReference type="NCBI Taxonomy" id="1690604"/>
    <lineage>
        <taxon>Eukaryota</taxon>
        <taxon>Fungi</taxon>
        <taxon>Dikarya</taxon>
        <taxon>Ascomycota</taxon>
        <taxon>Pezizomycotina</taxon>
        <taxon>Eurotiomycetes</taxon>
        <taxon>Chaetothyriomycetidae</taxon>
        <taxon>Chaetothyriales</taxon>
        <taxon>Trichomeriaceae</taxon>
        <taxon>Lithohypha</taxon>
    </lineage>
</organism>